<name>A0AA49GBU4_9BACT</name>
<proteinExistence type="inferred from homology"/>
<accession>A0AA49GBU4</accession>
<dbReference type="Pfam" id="PF01541">
    <property type="entry name" value="GIY-YIG"/>
    <property type="match status" value="1"/>
</dbReference>
<dbReference type="EMBL" id="CP129971">
    <property type="protein sequence ID" value="WKK74784.2"/>
    <property type="molecule type" value="Genomic_DNA"/>
</dbReference>
<comment type="similarity">
    <text evidence="1">Belongs to the UPF0213 family.</text>
</comment>
<evidence type="ECO:0000313" key="4">
    <source>
        <dbReference type="Proteomes" id="UP001230496"/>
    </source>
</evidence>
<dbReference type="InterPro" id="IPR000305">
    <property type="entry name" value="GIY-YIG_endonuc"/>
</dbReference>
<dbReference type="KEGG" id="msaa:QYS49_24305"/>
<gene>
    <name evidence="3" type="ORF">QYS49_24305</name>
</gene>
<evidence type="ECO:0000313" key="3">
    <source>
        <dbReference type="EMBL" id="WKK74784.2"/>
    </source>
</evidence>
<organism evidence="3 4">
    <name type="scientific">Marivirga salinarum</name>
    <dbReference type="NCBI Taxonomy" id="3059078"/>
    <lineage>
        <taxon>Bacteria</taxon>
        <taxon>Pseudomonadati</taxon>
        <taxon>Bacteroidota</taxon>
        <taxon>Cytophagia</taxon>
        <taxon>Cytophagales</taxon>
        <taxon>Marivirgaceae</taxon>
        <taxon>Marivirga</taxon>
    </lineage>
</organism>
<dbReference type="CDD" id="cd10449">
    <property type="entry name" value="GIY-YIG_SLX1_like"/>
    <property type="match status" value="1"/>
</dbReference>
<dbReference type="InterPro" id="IPR050190">
    <property type="entry name" value="UPF0213_domain"/>
</dbReference>
<evidence type="ECO:0000256" key="1">
    <source>
        <dbReference type="ARBA" id="ARBA00007435"/>
    </source>
</evidence>
<dbReference type="InterPro" id="IPR035901">
    <property type="entry name" value="GIY-YIG_endonuc_sf"/>
</dbReference>
<dbReference type="RefSeq" id="WP_308347249.1">
    <property type="nucleotide sequence ID" value="NZ_CP129971.1"/>
</dbReference>
<dbReference type="PANTHER" id="PTHR34477">
    <property type="entry name" value="UPF0213 PROTEIN YHBQ"/>
    <property type="match status" value="1"/>
</dbReference>
<dbReference type="Gene3D" id="3.40.1440.10">
    <property type="entry name" value="GIY-YIG endonuclease"/>
    <property type="match status" value="1"/>
</dbReference>
<dbReference type="Proteomes" id="UP001230496">
    <property type="component" value="Chromosome"/>
</dbReference>
<dbReference type="PROSITE" id="PS50164">
    <property type="entry name" value="GIY_YIG"/>
    <property type="match status" value="1"/>
</dbReference>
<sequence>MWHYCYVLESTIDKTTYTGSTDNLKNRLKEHNCGKTKSIKHKIPMRLIYCEAYRTKTLAIKRERSLKKNSAAKKELFSRIFDE</sequence>
<keyword evidence="4" id="KW-1185">Reference proteome</keyword>
<feature type="domain" description="GIY-YIG" evidence="2">
    <location>
        <begin position="1"/>
        <end position="76"/>
    </location>
</feature>
<dbReference type="AlphaFoldDB" id="A0AA49GBU4"/>
<evidence type="ECO:0000259" key="2">
    <source>
        <dbReference type="PROSITE" id="PS50164"/>
    </source>
</evidence>
<reference evidence="3 4" key="1">
    <citation type="submission" date="2023-08" db="EMBL/GenBank/DDBJ databases">
        <title>Comparative genomics and taxonomic characterization of three novel marine species of genus Marivirga.</title>
        <authorList>
            <person name="Muhammad N."/>
            <person name="Kim S.-G."/>
        </authorList>
    </citation>
    <scope>NUCLEOTIDE SEQUENCE [LARGE SCALE GENOMIC DNA]</scope>
    <source>
        <strain evidence="3 4">BDSF4-3</strain>
    </source>
</reference>
<dbReference type="SUPFAM" id="SSF82771">
    <property type="entry name" value="GIY-YIG endonuclease"/>
    <property type="match status" value="1"/>
</dbReference>
<dbReference type="PANTHER" id="PTHR34477:SF1">
    <property type="entry name" value="UPF0213 PROTEIN YHBQ"/>
    <property type="match status" value="1"/>
</dbReference>
<protein>
    <submittedName>
        <fullName evidence="3">GIY-YIG nuclease family protein</fullName>
    </submittedName>
</protein>